<gene>
    <name evidence="8" type="ORF">CYY_006678</name>
</gene>
<dbReference type="Proteomes" id="UP000695562">
    <property type="component" value="Unassembled WGS sequence"/>
</dbReference>
<evidence type="ECO:0000256" key="3">
    <source>
        <dbReference type="ARBA" id="ARBA00023187"/>
    </source>
</evidence>
<dbReference type="GO" id="GO:0046540">
    <property type="term" value="C:U4/U6 x U5 tri-snRNP complex"/>
    <property type="evidence" value="ECO:0007669"/>
    <property type="project" value="InterPro"/>
</dbReference>
<accession>A0A8J4UY39</accession>
<dbReference type="InterPro" id="IPR027104">
    <property type="entry name" value="Prp3"/>
</dbReference>
<evidence type="ECO:0000313" key="8">
    <source>
        <dbReference type="EMBL" id="KAF2072015.1"/>
    </source>
</evidence>
<dbReference type="Pfam" id="PF06544">
    <property type="entry name" value="Prp3_C"/>
    <property type="match status" value="1"/>
</dbReference>
<evidence type="ECO:0000259" key="6">
    <source>
        <dbReference type="Pfam" id="PF06544"/>
    </source>
</evidence>
<keyword evidence="3" id="KW-0508">mRNA splicing</keyword>
<evidence type="ECO:0000256" key="2">
    <source>
        <dbReference type="ARBA" id="ARBA00022664"/>
    </source>
</evidence>
<reference evidence="8" key="1">
    <citation type="submission" date="2020-01" db="EMBL/GenBank/DDBJ databases">
        <title>Development of genomics and gene disruption for Polysphondylium violaceum indicates a role for the polyketide synthase stlB in stalk morphogenesis.</title>
        <authorList>
            <person name="Narita B."/>
            <person name="Kawabe Y."/>
            <person name="Kin K."/>
            <person name="Saito T."/>
            <person name="Gibbs R."/>
            <person name="Kuspa A."/>
            <person name="Muzny D."/>
            <person name="Queller D."/>
            <person name="Richards S."/>
            <person name="Strassman J."/>
            <person name="Sucgang R."/>
            <person name="Worley K."/>
            <person name="Schaap P."/>
        </authorList>
    </citation>
    <scope>NUCLEOTIDE SEQUENCE</scope>
    <source>
        <strain evidence="8">QSvi11</strain>
    </source>
</reference>
<feature type="compositionally biased region" description="Low complexity" evidence="5">
    <location>
        <begin position="80"/>
        <end position="121"/>
    </location>
</feature>
<dbReference type="Pfam" id="PF08572">
    <property type="entry name" value="PRP3"/>
    <property type="match status" value="1"/>
</dbReference>
<name>A0A8J4UY39_9MYCE</name>
<dbReference type="CDD" id="cd24162">
    <property type="entry name" value="Prp3_C"/>
    <property type="match status" value="1"/>
</dbReference>
<feature type="compositionally biased region" description="Basic and acidic residues" evidence="5">
    <location>
        <begin position="52"/>
        <end position="72"/>
    </location>
</feature>
<feature type="compositionally biased region" description="Basic and acidic residues" evidence="5">
    <location>
        <begin position="25"/>
        <end position="37"/>
    </location>
</feature>
<feature type="compositionally biased region" description="Low complexity" evidence="5">
    <location>
        <begin position="38"/>
        <end position="51"/>
    </location>
</feature>
<feature type="domain" description="Pre-mRNA-splicing factor 3" evidence="7">
    <location>
        <begin position="134"/>
        <end position="356"/>
    </location>
</feature>
<evidence type="ECO:0000256" key="4">
    <source>
        <dbReference type="ARBA" id="ARBA00023242"/>
    </source>
</evidence>
<feature type="domain" description="Small nuclear ribonucleoprotein Prp3 C-terminal" evidence="6">
    <location>
        <begin position="379"/>
        <end position="516"/>
    </location>
</feature>
<dbReference type="OrthoDB" id="1698697at2759"/>
<keyword evidence="2" id="KW-0507">mRNA processing</keyword>
<feature type="region of interest" description="Disordered" evidence="5">
    <location>
        <begin position="286"/>
        <end position="308"/>
    </location>
</feature>
<evidence type="ECO:0000259" key="7">
    <source>
        <dbReference type="Pfam" id="PF08572"/>
    </source>
</evidence>
<dbReference type="InterPro" id="IPR010541">
    <property type="entry name" value="Prp3_C"/>
</dbReference>
<evidence type="ECO:0000256" key="5">
    <source>
        <dbReference type="SAM" id="MobiDB-lite"/>
    </source>
</evidence>
<dbReference type="InterPro" id="IPR013881">
    <property type="entry name" value="Pre-mRNA_splic_Prp3_dom"/>
</dbReference>
<sequence>MSETTPKKRKFHDEPIETTTATNGKEQHDDKRLKSETTDNSSSSSNTASSATDRESIKARIKARLEERKKEANNVASVITSPPLSTPSPTTTEPTTSSLKTSSPTTTTTNTTTTSPTTTTSEENQNDESTTSSMFFDPRIQISTGKKKKFDSFTFVKPGKYTKKAEKLRSQAIFEELKKQELINQTIEQESPTHISDPVPDIEWWDKDLTIKQDDQDTQQQDNNNNNINYKDILNSMDPISKLDTEYWSYIEHPVQIAPIINTYKPAAIRPDFLLLTKEKKKIRKQRREEAERERQERVLNGLEPPPENRVKLSNLMRVITNKGIQDPTQAVLEVTKKMEERRAVHDASNQERKLTKEQKKEKKVHKLIDDSAKELYCAIFKITDLSHPLLRSKVTKTAKDNMVSGTIIFHRCMNLVILEAGAKAMKQCKKLLNKRIDWANPPPLRDNQTEEMNKEENAIKYPQAPPDTINACTLIWEGPIHKPRFTNFVYEFCPLESQARKYLQEHNVPHFWDMAKNFISQ</sequence>
<dbReference type="PANTHER" id="PTHR14212">
    <property type="entry name" value="U4/U6-ASSOCIATED RNA SPLICING FACTOR-RELATED"/>
    <property type="match status" value="1"/>
</dbReference>
<keyword evidence="4" id="KW-0539">Nucleus</keyword>
<protein>
    <submittedName>
        <fullName evidence="8">Uncharacterized protein</fullName>
    </submittedName>
</protein>
<comment type="subcellular location">
    <subcellularLocation>
        <location evidence="1">Nucleus</location>
    </subcellularLocation>
</comment>
<proteinExistence type="predicted"/>
<dbReference type="PANTHER" id="PTHR14212:SF0">
    <property type="entry name" value="U4_U6 SMALL NUCLEAR RIBONUCLEOPROTEIN PRP3"/>
    <property type="match status" value="1"/>
</dbReference>
<feature type="region of interest" description="Disordered" evidence="5">
    <location>
        <begin position="1"/>
        <end position="138"/>
    </location>
</feature>
<comment type="caution">
    <text evidence="8">The sequence shown here is derived from an EMBL/GenBank/DDBJ whole genome shotgun (WGS) entry which is preliminary data.</text>
</comment>
<organism evidence="8 9">
    <name type="scientific">Polysphondylium violaceum</name>
    <dbReference type="NCBI Taxonomy" id="133409"/>
    <lineage>
        <taxon>Eukaryota</taxon>
        <taxon>Amoebozoa</taxon>
        <taxon>Evosea</taxon>
        <taxon>Eumycetozoa</taxon>
        <taxon>Dictyostelia</taxon>
        <taxon>Dictyosteliales</taxon>
        <taxon>Dictyosteliaceae</taxon>
        <taxon>Polysphondylium</taxon>
    </lineage>
</organism>
<dbReference type="GO" id="GO:0000398">
    <property type="term" value="P:mRNA splicing, via spliceosome"/>
    <property type="evidence" value="ECO:0007669"/>
    <property type="project" value="InterPro"/>
</dbReference>
<keyword evidence="9" id="KW-1185">Reference proteome</keyword>
<dbReference type="EMBL" id="AJWJ01000318">
    <property type="protein sequence ID" value="KAF2072015.1"/>
    <property type="molecule type" value="Genomic_DNA"/>
</dbReference>
<dbReference type="AlphaFoldDB" id="A0A8J4UY39"/>
<evidence type="ECO:0000313" key="9">
    <source>
        <dbReference type="Proteomes" id="UP000695562"/>
    </source>
</evidence>
<feature type="compositionally biased region" description="Basic and acidic residues" evidence="5">
    <location>
        <begin position="287"/>
        <end position="298"/>
    </location>
</feature>
<evidence type="ECO:0000256" key="1">
    <source>
        <dbReference type="ARBA" id="ARBA00004123"/>
    </source>
</evidence>